<name>A0ABW9NSC7_9ACTN</name>
<sequence>MDAVGQCGDLVEVARRAGTRHGTVERRLDRLDRAVGLPLTLRSRHTARLTAAGTRMLIAGRRFFHQIDLAARTHIFGHGSEAVEAPEVLSIASTEPLLEEVVEDAAASLGLLLSIRHESPHQVAAQLAGYHVDAAYTWSLDSPRHSLERATRTYDVLDDPLWVILPRDHPLAGRDKVSLVDLREEAWVSETGPSSEILVARVFQAAGLPAPARLQVTGASVARGILRRGDAIGLGSPTHPAVLEPSLVRRSLVERPRRTTSLLVDPTIVPRALAGRLAALIADSHLRRFVEHHRDLLDERWWAQWYAEQTGHLARCAGSVPEADAPPGPAEVRKLDVEDLHLLQAVARHGSINRAATVLSISQSALTRRIHRLEQALGARLLLRSPRGTSLTGPTRQFLVQLTRYEAEFRDAAIACRTVDRPLPHSHWPARHSAPVAAQLSG</sequence>
<organism evidence="6 7">
    <name type="scientific">Streptomyces katsurahamanus</name>
    <dbReference type="NCBI Taxonomy" id="2577098"/>
    <lineage>
        <taxon>Bacteria</taxon>
        <taxon>Bacillati</taxon>
        <taxon>Actinomycetota</taxon>
        <taxon>Actinomycetes</taxon>
        <taxon>Kitasatosporales</taxon>
        <taxon>Streptomycetaceae</taxon>
        <taxon>Streptomyces</taxon>
    </lineage>
</organism>
<dbReference type="InterPro" id="IPR036390">
    <property type="entry name" value="WH_DNA-bd_sf"/>
</dbReference>
<keyword evidence="3" id="KW-0238">DNA-binding</keyword>
<dbReference type="InterPro" id="IPR005119">
    <property type="entry name" value="LysR_subst-bd"/>
</dbReference>
<dbReference type="Proteomes" id="UP000460558">
    <property type="component" value="Unassembled WGS sequence"/>
</dbReference>
<protein>
    <submittedName>
        <fullName evidence="6">LysR family transcriptional regulator</fullName>
    </submittedName>
</protein>
<proteinExistence type="inferred from homology"/>
<dbReference type="Gene3D" id="3.40.190.10">
    <property type="entry name" value="Periplasmic binding protein-like II"/>
    <property type="match status" value="2"/>
</dbReference>
<dbReference type="InterPro" id="IPR000847">
    <property type="entry name" value="LysR_HTH_N"/>
</dbReference>
<dbReference type="PANTHER" id="PTHR30346:SF0">
    <property type="entry name" value="HCA OPERON TRANSCRIPTIONAL ACTIVATOR HCAR"/>
    <property type="match status" value="1"/>
</dbReference>
<dbReference type="Pfam" id="PF00126">
    <property type="entry name" value="HTH_1"/>
    <property type="match status" value="2"/>
</dbReference>
<feature type="domain" description="HTH lysR-type" evidence="5">
    <location>
        <begin position="335"/>
        <end position="392"/>
    </location>
</feature>
<dbReference type="PANTHER" id="PTHR30346">
    <property type="entry name" value="TRANSCRIPTIONAL DUAL REGULATOR HCAR-RELATED"/>
    <property type="match status" value="1"/>
</dbReference>
<comment type="similarity">
    <text evidence="1">Belongs to the LysR transcriptional regulatory family.</text>
</comment>
<evidence type="ECO:0000256" key="1">
    <source>
        <dbReference type="ARBA" id="ARBA00009437"/>
    </source>
</evidence>
<dbReference type="EMBL" id="VDEQ01000103">
    <property type="protein sequence ID" value="MQS35974.1"/>
    <property type="molecule type" value="Genomic_DNA"/>
</dbReference>
<evidence type="ECO:0000313" key="6">
    <source>
        <dbReference type="EMBL" id="MQS35974.1"/>
    </source>
</evidence>
<dbReference type="PROSITE" id="PS50931">
    <property type="entry name" value="HTH_LYSR"/>
    <property type="match status" value="1"/>
</dbReference>
<keyword evidence="2" id="KW-0805">Transcription regulation</keyword>
<accession>A0ABW9NSC7</accession>
<keyword evidence="4" id="KW-0804">Transcription</keyword>
<evidence type="ECO:0000256" key="2">
    <source>
        <dbReference type="ARBA" id="ARBA00023015"/>
    </source>
</evidence>
<comment type="caution">
    <text evidence="6">The sequence shown here is derived from an EMBL/GenBank/DDBJ whole genome shotgun (WGS) entry which is preliminary data.</text>
</comment>
<evidence type="ECO:0000259" key="5">
    <source>
        <dbReference type="PROSITE" id="PS50931"/>
    </source>
</evidence>
<dbReference type="Pfam" id="PF03466">
    <property type="entry name" value="LysR_substrate"/>
    <property type="match status" value="1"/>
</dbReference>
<dbReference type="InterPro" id="IPR036388">
    <property type="entry name" value="WH-like_DNA-bd_sf"/>
</dbReference>
<evidence type="ECO:0000256" key="4">
    <source>
        <dbReference type="ARBA" id="ARBA00023163"/>
    </source>
</evidence>
<gene>
    <name evidence="6" type="ORF">FFZ77_10305</name>
</gene>
<reference evidence="6 7" key="1">
    <citation type="submission" date="2019-06" db="EMBL/GenBank/DDBJ databases">
        <title>Comparative genomics and metabolomics analyses of clavulanic acid producing Streptomyces species provides insight into specialized metabolism and evolution of beta-lactam biosynthetic gene clusters.</title>
        <authorList>
            <person name="Moore M.A."/>
            <person name="Cruz-Morales P."/>
            <person name="Barona Gomez F."/>
            <person name="Kapil T."/>
        </authorList>
    </citation>
    <scope>NUCLEOTIDE SEQUENCE [LARGE SCALE GENOMIC DNA]</scope>
    <source>
        <strain evidence="6 7">T-272</strain>
    </source>
</reference>
<dbReference type="SUPFAM" id="SSF53850">
    <property type="entry name" value="Periplasmic binding protein-like II"/>
    <property type="match status" value="1"/>
</dbReference>
<keyword evidence="7" id="KW-1185">Reference proteome</keyword>
<dbReference type="Gene3D" id="1.10.10.10">
    <property type="entry name" value="Winged helix-like DNA-binding domain superfamily/Winged helix DNA-binding domain"/>
    <property type="match status" value="2"/>
</dbReference>
<evidence type="ECO:0000256" key="3">
    <source>
        <dbReference type="ARBA" id="ARBA00023125"/>
    </source>
</evidence>
<dbReference type="SUPFAM" id="SSF46785">
    <property type="entry name" value="Winged helix' DNA-binding domain"/>
    <property type="match status" value="2"/>
</dbReference>
<evidence type="ECO:0000313" key="7">
    <source>
        <dbReference type="Proteomes" id="UP000460558"/>
    </source>
</evidence>
<dbReference type="PRINTS" id="PR00039">
    <property type="entry name" value="HTHLYSR"/>
</dbReference>